<dbReference type="AlphaFoldDB" id="A0A318I376"/>
<name>A0A318I376_BURPY</name>
<dbReference type="Pfam" id="PF00326">
    <property type="entry name" value="Peptidase_S9"/>
    <property type="match status" value="1"/>
</dbReference>
<dbReference type="Gene3D" id="3.40.50.1820">
    <property type="entry name" value="alpha/beta hydrolase"/>
    <property type="match status" value="1"/>
</dbReference>
<organism evidence="3 4">
    <name type="scientific">Burkholderia pyrrocinia</name>
    <name type="common">Pseudomonas pyrrocinia</name>
    <dbReference type="NCBI Taxonomy" id="60550"/>
    <lineage>
        <taxon>Bacteria</taxon>
        <taxon>Pseudomonadati</taxon>
        <taxon>Pseudomonadota</taxon>
        <taxon>Betaproteobacteria</taxon>
        <taxon>Burkholderiales</taxon>
        <taxon>Burkholderiaceae</taxon>
        <taxon>Burkholderia</taxon>
        <taxon>Burkholderia cepacia complex</taxon>
    </lineage>
</organism>
<dbReference type="SUPFAM" id="SSF53474">
    <property type="entry name" value="alpha/beta-Hydrolases"/>
    <property type="match status" value="1"/>
</dbReference>
<dbReference type="PANTHER" id="PTHR42776">
    <property type="entry name" value="SERINE PEPTIDASE S9 FAMILY MEMBER"/>
    <property type="match status" value="1"/>
</dbReference>
<proteinExistence type="predicted"/>
<protein>
    <submittedName>
        <fullName evidence="3">Prolyl oligopeptidase family protein</fullName>
    </submittedName>
</protein>
<evidence type="ECO:0000313" key="3">
    <source>
        <dbReference type="EMBL" id="PXX23836.1"/>
    </source>
</evidence>
<evidence type="ECO:0000256" key="1">
    <source>
        <dbReference type="ARBA" id="ARBA00022801"/>
    </source>
</evidence>
<dbReference type="InterPro" id="IPR001375">
    <property type="entry name" value="Peptidase_S9_cat"/>
</dbReference>
<sequence length="420" mass="46789">MTSRFARSRRGGAGETLQPLVLSSESDALWVLSNRGRDTLALYEFDVVRGCEGRCLYARDDVDVAGVLWSRARDALVGVSYTTWRLFYHFVDEGRREIFEVLERALPNEQIVFKSASDDERYFIVGAASDARVEHHYLFCADDGRLIPLGSALPHLQAADMAHTRAFQCRSPDGLAIHCYWTAHTSGAPLPLIVFPHGGPWTRDTWGFNRIVQWLASLGYAVLQVNYRGSTGYGKQFWQAGFGQWGDGIQRDIDAAVDHVCDEGWADPKRIGIFGISFGGYCALMQASRRPERYRAAVNHCGTTDLVSFVESFPVSWAPMRELLHQWIGDPGDAAGRARLVDASPIAHASAIRAPVFMAHGANDPRLSLAETNRMVDALERHGVTVELMICDDEGHGFVQPRNMIAFCRRVERFLAAHMG</sequence>
<comment type="caution">
    <text evidence="3">The sequence shown here is derived from an EMBL/GenBank/DDBJ whole genome shotgun (WGS) entry which is preliminary data.</text>
</comment>
<dbReference type="GO" id="GO:0004252">
    <property type="term" value="F:serine-type endopeptidase activity"/>
    <property type="evidence" value="ECO:0007669"/>
    <property type="project" value="TreeGrafter"/>
</dbReference>
<dbReference type="Proteomes" id="UP000247755">
    <property type="component" value="Unassembled WGS sequence"/>
</dbReference>
<gene>
    <name evidence="3" type="ORF">NA66_103352</name>
</gene>
<dbReference type="InterPro" id="IPR029058">
    <property type="entry name" value="AB_hydrolase_fold"/>
</dbReference>
<dbReference type="EMBL" id="QJJY01000033">
    <property type="protein sequence ID" value="PXX23836.1"/>
    <property type="molecule type" value="Genomic_DNA"/>
</dbReference>
<reference evidence="3 4" key="1">
    <citation type="submission" date="2018-05" db="EMBL/GenBank/DDBJ databases">
        <title>Comparative genomics of bacterial root endophytes of switchgrass collected from native prairies over two seasons.</title>
        <authorList>
            <person name="Tang Y."/>
        </authorList>
    </citation>
    <scope>NUCLEOTIDE SEQUENCE [LARGE SCALE GENOMIC DNA]</scope>
    <source>
        <strain evidence="3 4">NFIX32</strain>
    </source>
</reference>
<accession>A0A318I376</accession>
<dbReference type="PANTHER" id="PTHR42776:SF27">
    <property type="entry name" value="DIPEPTIDYL PEPTIDASE FAMILY MEMBER 6"/>
    <property type="match status" value="1"/>
</dbReference>
<feature type="domain" description="Peptidase S9 prolyl oligopeptidase catalytic" evidence="2">
    <location>
        <begin position="206"/>
        <end position="420"/>
    </location>
</feature>
<evidence type="ECO:0000259" key="2">
    <source>
        <dbReference type="Pfam" id="PF00326"/>
    </source>
</evidence>
<evidence type="ECO:0000313" key="4">
    <source>
        <dbReference type="Proteomes" id="UP000247755"/>
    </source>
</evidence>
<keyword evidence="1" id="KW-0378">Hydrolase</keyword>
<dbReference type="GO" id="GO:0006508">
    <property type="term" value="P:proteolysis"/>
    <property type="evidence" value="ECO:0007669"/>
    <property type="project" value="InterPro"/>
</dbReference>